<comment type="similarity">
    <text evidence="3 14">Belongs to the TPP enzyme family.</text>
</comment>
<evidence type="ECO:0000256" key="4">
    <source>
        <dbReference type="ARBA" id="ARBA00013145"/>
    </source>
</evidence>
<evidence type="ECO:0000259" key="16">
    <source>
        <dbReference type="Pfam" id="PF02775"/>
    </source>
</evidence>
<keyword evidence="7 14" id="KW-0808">Transferase</keyword>
<dbReference type="CDD" id="cd07035">
    <property type="entry name" value="TPP_PYR_POX_like"/>
    <property type="match status" value="1"/>
</dbReference>
<evidence type="ECO:0000256" key="2">
    <source>
        <dbReference type="ARBA" id="ARBA00005025"/>
    </source>
</evidence>
<evidence type="ECO:0000256" key="9">
    <source>
        <dbReference type="ARBA" id="ARBA00022827"/>
    </source>
</evidence>
<comment type="pathway">
    <text evidence="2 14">Amino-acid biosynthesis; L-valine biosynthesis; L-valine from pyruvate: step 1/4.</text>
</comment>
<comment type="pathway">
    <text evidence="1 14">Amino-acid biosynthesis; L-isoleucine biosynthesis; L-isoleucine from 2-oxobutanoate: step 1/4.</text>
</comment>
<dbReference type="eggNOG" id="COG0028">
    <property type="taxonomic scope" value="Bacteria"/>
</dbReference>
<dbReference type="GO" id="GO:0009099">
    <property type="term" value="P:L-valine biosynthetic process"/>
    <property type="evidence" value="ECO:0007669"/>
    <property type="project" value="UniProtKB-UniPathway"/>
</dbReference>
<dbReference type="Pfam" id="PF02776">
    <property type="entry name" value="TPP_enzyme_N"/>
    <property type="match status" value="1"/>
</dbReference>
<evidence type="ECO:0000256" key="6">
    <source>
        <dbReference type="ARBA" id="ARBA00022630"/>
    </source>
</evidence>
<comment type="cofactor">
    <cofactor evidence="14">
        <name>thiamine diphosphate</name>
        <dbReference type="ChEBI" id="CHEBI:58937"/>
    </cofactor>
    <text evidence="14">Binds 1 thiamine pyrophosphate per subunit.</text>
</comment>
<dbReference type="PATRIC" id="fig|1286631.3.peg.1995"/>
<evidence type="ECO:0000313" key="19">
    <source>
        <dbReference type="Proteomes" id="UP000026714"/>
    </source>
</evidence>
<keyword evidence="6" id="KW-0285">Flavoprotein</keyword>
<dbReference type="InterPro" id="IPR011766">
    <property type="entry name" value="TPP_enzyme_TPP-bd"/>
</dbReference>
<dbReference type="GO" id="GO:0030976">
    <property type="term" value="F:thiamine pyrophosphate binding"/>
    <property type="evidence" value="ECO:0007669"/>
    <property type="project" value="UniProtKB-UniRule"/>
</dbReference>
<dbReference type="SUPFAM" id="SSF52518">
    <property type="entry name" value="Thiamin diphosphate-binding fold (THDP-binding)"/>
    <property type="match status" value="2"/>
</dbReference>
<evidence type="ECO:0000256" key="8">
    <source>
        <dbReference type="ARBA" id="ARBA00022723"/>
    </source>
</evidence>
<keyword evidence="12 14" id="KW-0100">Branched-chain amino acid biosynthesis</keyword>
<dbReference type="STRING" id="34103.SAMN05421778_11539"/>
<keyword evidence="19" id="KW-1185">Reference proteome</keyword>
<dbReference type="InterPro" id="IPR029035">
    <property type="entry name" value="DHS-like_NAD/FAD-binding_dom"/>
</dbReference>
<feature type="domain" description="Thiamine pyrophosphate enzyme central" evidence="15">
    <location>
        <begin position="192"/>
        <end position="328"/>
    </location>
</feature>
<evidence type="ECO:0000256" key="13">
    <source>
        <dbReference type="ARBA" id="ARBA00048670"/>
    </source>
</evidence>
<dbReference type="InterPro" id="IPR012000">
    <property type="entry name" value="Thiamin_PyroP_enz_cen_dom"/>
</dbReference>
<evidence type="ECO:0000256" key="1">
    <source>
        <dbReference type="ARBA" id="ARBA00004974"/>
    </source>
</evidence>
<dbReference type="FunFam" id="3.40.50.970:FF:000007">
    <property type="entry name" value="Acetolactate synthase"/>
    <property type="match status" value="1"/>
</dbReference>
<evidence type="ECO:0000256" key="3">
    <source>
        <dbReference type="ARBA" id="ARBA00007812"/>
    </source>
</evidence>
<comment type="catalytic activity">
    <reaction evidence="13 14">
        <text>2 pyruvate + H(+) = (2S)-2-acetolactate + CO2</text>
        <dbReference type="Rhea" id="RHEA:25249"/>
        <dbReference type="ChEBI" id="CHEBI:15361"/>
        <dbReference type="ChEBI" id="CHEBI:15378"/>
        <dbReference type="ChEBI" id="CHEBI:16526"/>
        <dbReference type="ChEBI" id="CHEBI:58476"/>
        <dbReference type="EC" id="2.2.1.6"/>
    </reaction>
</comment>
<keyword evidence="9" id="KW-0274">FAD</keyword>
<evidence type="ECO:0000256" key="7">
    <source>
        <dbReference type="ARBA" id="ARBA00022679"/>
    </source>
</evidence>
<dbReference type="AlphaFoldDB" id="A0A059KMH7"/>
<dbReference type="GO" id="GO:0050660">
    <property type="term" value="F:flavin adenine dinucleotide binding"/>
    <property type="evidence" value="ECO:0007669"/>
    <property type="project" value="InterPro"/>
</dbReference>
<dbReference type="Gene3D" id="3.40.50.970">
    <property type="match status" value="2"/>
</dbReference>
<dbReference type="Pfam" id="PF02775">
    <property type="entry name" value="TPP_enzyme_C"/>
    <property type="match status" value="1"/>
</dbReference>
<dbReference type="UniPathway" id="UPA00049">
    <property type="reaction ID" value="UER00059"/>
</dbReference>
<evidence type="ECO:0000259" key="17">
    <source>
        <dbReference type="Pfam" id="PF02776"/>
    </source>
</evidence>
<feature type="domain" description="Thiamine pyrophosphate enzyme TPP-binding" evidence="16">
    <location>
        <begin position="392"/>
        <end position="541"/>
    </location>
</feature>
<gene>
    <name evidence="18" type="ORF">X805_20290</name>
</gene>
<dbReference type="SUPFAM" id="SSF52467">
    <property type="entry name" value="DHS-like NAD/FAD-binding domain"/>
    <property type="match status" value="1"/>
</dbReference>
<evidence type="ECO:0000259" key="15">
    <source>
        <dbReference type="Pfam" id="PF00205"/>
    </source>
</evidence>
<dbReference type="Pfam" id="PF00205">
    <property type="entry name" value="TPP_enzyme_M"/>
    <property type="match status" value="1"/>
</dbReference>
<keyword evidence="5 14" id="KW-0028">Amino-acid biosynthesis</keyword>
<dbReference type="CDD" id="cd02015">
    <property type="entry name" value="TPP_AHAS"/>
    <property type="match status" value="1"/>
</dbReference>
<dbReference type="GO" id="GO:0009097">
    <property type="term" value="P:isoleucine biosynthetic process"/>
    <property type="evidence" value="ECO:0007669"/>
    <property type="project" value="UniProtKB-UniPathway"/>
</dbReference>
<dbReference type="NCBIfam" id="NF005409">
    <property type="entry name" value="PRK06965.1"/>
    <property type="match status" value="1"/>
</dbReference>
<keyword evidence="10 14" id="KW-0460">Magnesium</keyword>
<dbReference type="InterPro" id="IPR039368">
    <property type="entry name" value="AHAS_TPP"/>
</dbReference>
<dbReference type="InterPro" id="IPR012846">
    <property type="entry name" value="Acetolactate_synth_lsu"/>
</dbReference>
<comment type="cofactor">
    <cofactor evidence="14">
        <name>Mg(2+)</name>
        <dbReference type="ChEBI" id="CHEBI:18420"/>
    </cofactor>
    <text evidence="14">Binds 1 Mg(2+) ion per subunit.</text>
</comment>
<name>A0A059KMH7_9BURK</name>
<accession>A0A059KMH7</accession>
<keyword evidence="11 14" id="KW-0786">Thiamine pyrophosphate</keyword>
<comment type="caution">
    <text evidence="18">The sequence shown here is derived from an EMBL/GenBank/DDBJ whole genome shotgun (WGS) entry which is preliminary data.</text>
</comment>
<evidence type="ECO:0000256" key="5">
    <source>
        <dbReference type="ARBA" id="ARBA00022605"/>
    </source>
</evidence>
<dbReference type="GO" id="GO:0000287">
    <property type="term" value="F:magnesium ion binding"/>
    <property type="evidence" value="ECO:0007669"/>
    <property type="project" value="UniProtKB-UniRule"/>
</dbReference>
<dbReference type="PANTHER" id="PTHR18968:SF13">
    <property type="entry name" value="ACETOLACTATE SYNTHASE CATALYTIC SUBUNIT, MITOCHONDRIAL"/>
    <property type="match status" value="1"/>
</dbReference>
<dbReference type="EC" id="2.2.1.6" evidence="4 14"/>
<keyword evidence="8 14" id="KW-0479">Metal-binding</keyword>
<protein>
    <recommendedName>
        <fullName evidence="4 14">Acetolactate synthase</fullName>
        <ecNumber evidence="4 14">2.2.1.6</ecNumber>
    </recommendedName>
</protein>
<dbReference type="PANTHER" id="PTHR18968">
    <property type="entry name" value="THIAMINE PYROPHOSPHATE ENZYMES"/>
    <property type="match status" value="1"/>
</dbReference>
<reference evidence="18 19" key="1">
    <citation type="journal article" date="2014" name="FEMS Microbiol. Ecol.">
        <title>Sphaerotilus natans encrusted with nanoball-shaped Fe(III) oxide minerals formed by nitrate-reducing mixotrophic Fe(II) oxidation.</title>
        <authorList>
            <person name="Park S."/>
            <person name="Kim D.H."/>
            <person name="Lee J.H."/>
            <person name="Hur H.G."/>
        </authorList>
    </citation>
    <scope>NUCLEOTIDE SEQUENCE [LARGE SCALE GENOMIC DNA]</scope>
    <source>
        <strain evidence="18 19">DSM 6575</strain>
    </source>
</reference>
<dbReference type="Proteomes" id="UP000026714">
    <property type="component" value="Unassembled WGS sequence"/>
</dbReference>
<evidence type="ECO:0000256" key="12">
    <source>
        <dbReference type="ARBA" id="ARBA00023304"/>
    </source>
</evidence>
<proteinExistence type="inferred from homology"/>
<dbReference type="EMBL" id="AZRA01000050">
    <property type="protein sequence ID" value="KDB52414.1"/>
    <property type="molecule type" value="Genomic_DNA"/>
</dbReference>
<dbReference type="InterPro" id="IPR045229">
    <property type="entry name" value="TPP_enz"/>
</dbReference>
<dbReference type="FunFam" id="3.40.50.970:FF:000016">
    <property type="entry name" value="Acetolactate synthase"/>
    <property type="match status" value="1"/>
</dbReference>
<dbReference type="GO" id="GO:0005948">
    <property type="term" value="C:acetolactate synthase complex"/>
    <property type="evidence" value="ECO:0007669"/>
    <property type="project" value="TreeGrafter"/>
</dbReference>
<evidence type="ECO:0000256" key="10">
    <source>
        <dbReference type="ARBA" id="ARBA00022842"/>
    </source>
</evidence>
<dbReference type="UniPathway" id="UPA00047">
    <property type="reaction ID" value="UER00055"/>
</dbReference>
<dbReference type="Gene3D" id="3.40.50.1220">
    <property type="entry name" value="TPP-binding domain"/>
    <property type="match status" value="1"/>
</dbReference>
<evidence type="ECO:0000313" key="18">
    <source>
        <dbReference type="EMBL" id="KDB52414.1"/>
    </source>
</evidence>
<dbReference type="FunFam" id="3.40.50.1220:FF:000008">
    <property type="entry name" value="Acetolactate synthase"/>
    <property type="match status" value="1"/>
</dbReference>
<feature type="domain" description="Thiamine pyrophosphate enzyme N-terminal TPP-binding" evidence="17">
    <location>
        <begin position="3"/>
        <end position="118"/>
    </location>
</feature>
<dbReference type="NCBIfam" id="TIGR00118">
    <property type="entry name" value="acolac_lg"/>
    <property type="match status" value="1"/>
</dbReference>
<evidence type="ECO:0000256" key="14">
    <source>
        <dbReference type="RuleBase" id="RU003591"/>
    </source>
</evidence>
<dbReference type="GO" id="GO:0003984">
    <property type="term" value="F:acetolactate synthase activity"/>
    <property type="evidence" value="ECO:0007669"/>
    <property type="project" value="UniProtKB-EC"/>
</dbReference>
<organism evidence="18 19">
    <name type="scientific">Sphaerotilus natans subsp. natans DSM 6575</name>
    <dbReference type="NCBI Taxonomy" id="1286631"/>
    <lineage>
        <taxon>Bacteria</taxon>
        <taxon>Pseudomonadati</taxon>
        <taxon>Pseudomonadota</taxon>
        <taxon>Betaproteobacteria</taxon>
        <taxon>Burkholderiales</taxon>
        <taxon>Sphaerotilaceae</taxon>
        <taxon>Sphaerotilus</taxon>
    </lineage>
</organism>
<dbReference type="InterPro" id="IPR029061">
    <property type="entry name" value="THDP-binding"/>
</dbReference>
<evidence type="ECO:0000256" key="11">
    <source>
        <dbReference type="ARBA" id="ARBA00023052"/>
    </source>
</evidence>
<dbReference type="InterPro" id="IPR012001">
    <property type="entry name" value="Thiamin_PyroP_enz_TPP-bd_dom"/>
</dbReference>
<sequence>MLNGSEILVRSLQAEGVEFIWGYPGGSVLYIYDALYKQESIQHVLVRHEQAAVHAADGYARATGNVGVALVTSGPGVTNAVTGIATAYMDSIPMVVITGQVPTAAIGLDAFQECDTVGITRPIVKHNFLVKDVRDLAVTLKKAFHIARTGRPGPVVVDIPKDVSLNTAPFEYPETISMRSYNPVRKGHGGQIRKAVSLLLQAKRPYIYTGGGVVLGNASAELRELVDLLGYPVTNTLMGLGAMPATDPRFLGMLGMHGTYEANMTMQNCDVLLAVGARFDDRVIGNPKHFASVERKIIHVDIDPSSISKRVKVDIPIVGDVKDVLQELIAQIREAQQRPDANALGAWWSQIGEWRKRDCLSYKLSDELIKPQHVVETLWNLTRGTDSYVTSDVGQHQMWAAQFYRFDEPRRWINSGGLGTMGVGLPYAMGIKLAKPDADVFCITGEGSIQMNIQELSTCQQYRTPVKVIALNNRYLGMVRQWQELIYEGRYAHSYMDALPDFVKLAESYGHIGIKIERPSEVEPALKEIIRLKDRTVFLDVRTDPTENVWPMVQAGKGITEMLLGSEDL</sequence>